<dbReference type="InterPro" id="IPR012338">
    <property type="entry name" value="Beta-lactam/transpept-like"/>
</dbReference>
<sequence length="403" mass="44969">MIEFETRTKAPQATTDSKQSLTVDGKSEQRLYGENMIDNTLSIYPRVLLRAGSCYGSRCNMAVSRGTRKAFISVLVVALFAGMPADSTADDWSQTALANAKAFSETLDTAAVVIMQNGDVVDQWGDVSLPLNCHSTRKSILSALFGPHVEAGTIDLDATLKELGINDCEPSLTDEERTATIRDLLKARSGIYHPALYETTSMAAKRPQRGSHKPNTFWYYNNWDFNASCTIFENLTGRCIFEEFESRFAGPLGMQDFQRERDTRYVTGDDSVHPAYPFRMSARDMAKFGQLMLQGGKWQEEQLVPESWVRESTQSYSNAGPSGGYGYMWWVGVDGVHFPGMTLPEGTYSARGSRGQYLVIIPEWNIVVCHRVNSSEDGMKVSRSEFARLLAMILEARPEKNES</sequence>
<reference evidence="4" key="1">
    <citation type="submission" date="2011-02" db="EMBL/GenBank/DDBJ databases">
        <title>The complete genome of Planctomyces brasiliensis DSM 5305.</title>
        <authorList>
            <person name="Lucas S."/>
            <person name="Copeland A."/>
            <person name="Lapidus A."/>
            <person name="Bruce D."/>
            <person name="Goodwin L."/>
            <person name="Pitluck S."/>
            <person name="Kyrpides N."/>
            <person name="Mavromatis K."/>
            <person name="Pagani I."/>
            <person name="Ivanova N."/>
            <person name="Ovchinnikova G."/>
            <person name="Lu M."/>
            <person name="Detter J.C."/>
            <person name="Han C."/>
            <person name="Land M."/>
            <person name="Hauser L."/>
            <person name="Markowitz V."/>
            <person name="Cheng J.-F."/>
            <person name="Hugenholtz P."/>
            <person name="Woyke T."/>
            <person name="Wu D."/>
            <person name="Tindall B."/>
            <person name="Pomrenke H.G."/>
            <person name="Brambilla E."/>
            <person name="Klenk H.-P."/>
            <person name="Eisen J.A."/>
        </authorList>
    </citation>
    <scope>NUCLEOTIDE SEQUENCE [LARGE SCALE GENOMIC DNA]</scope>
    <source>
        <strain evidence="4">ATCC 49424 / DSM 5305 / JCM 21570 / NBRC 103401 / IFAM 1448</strain>
    </source>
</reference>
<accession>F0SGG5</accession>
<dbReference type="Gene3D" id="3.40.710.10">
    <property type="entry name" value="DD-peptidase/beta-lactamase superfamily"/>
    <property type="match status" value="1"/>
</dbReference>
<evidence type="ECO:0000256" key="1">
    <source>
        <dbReference type="SAM" id="MobiDB-lite"/>
    </source>
</evidence>
<dbReference type="HOGENOM" id="CLU_030169_2_0_0"/>
<dbReference type="PANTHER" id="PTHR43283">
    <property type="entry name" value="BETA-LACTAMASE-RELATED"/>
    <property type="match status" value="1"/>
</dbReference>
<dbReference type="InterPro" id="IPR050789">
    <property type="entry name" value="Diverse_Enzym_Activities"/>
</dbReference>
<dbReference type="KEGG" id="pbs:Plabr_2966"/>
<feature type="region of interest" description="Disordered" evidence="1">
    <location>
        <begin position="1"/>
        <end position="25"/>
    </location>
</feature>
<evidence type="ECO:0000313" key="3">
    <source>
        <dbReference type="EMBL" id="ADY60564.1"/>
    </source>
</evidence>
<dbReference type="SUPFAM" id="SSF56601">
    <property type="entry name" value="beta-lactamase/transpeptidase-like"/>
    <property type="match status" value="1"/>
</dbReference>
<organism evidence="3 4">
    <name type="scientific">Rubinisphaera brasiliensis (strain ATCC 49424 / DSM 5305 / JCM 21570 / IAM 15109 / NBRC 103401 / IFAM 1448)</name>
    <name type="common">Planctomyces brasiliensis</name>
    <dbReference type="NCBI Taxonomy" id="756272"/>
    <lineage>
        <taxon>Bacteria</taxon>
        <taxon>Pseudomonadati</taxon>
        <taxon>Planctomycetota</taxon>
        <taxon>Planctomycetia</taxon>
        <taxon>Planctomycetales</taxon>
        <taxon>Planctomycetaceae</taxon>
        <taxon>Rubinisphaera</taxon>
    </lineage>
</organism>
<feature type="compositionally biased region" description="Polar residues" evidence="1">
    <location>
        <begin position="9"/>
        <end position="22"/>
    </location>
</feature>
<name>F0SGG5_RUBBR</name>
<dbReference type="PANTHER" id="PTHR43283:SF7">
    <property type="entry name" value="BETA-LACTAMASE-RELATED DOMAIN-CONTAINING PROTEIN"/>
    <property type="match status" value="1"/>
</dbReference>
<dbReference type="eggNOG" id="COG1680">
    <property type="taxonomic scope" value="Bacteria"/>
</dbReference>
<dbReference type="AlphaFoldDB" id="F0SGG5"/>
<feature type="domain" description="Beta-lactamase-related" evidence="2">
    <location>
        <begin position="109"/>
        <end position="377"/>
    </location>
</feature>
<dbReference type="InterPro" id="IPR001466">
    <property type="entry name" value="Beta-lactam-related"/>
</dbReference>
<proteinExistence type="predicted"/>
<dbReference type="EMBL" id="CP002546">
    <property type="protein sequence ID" value="ADY60564.1"/>
    <property type="molecule type" value="Genomic_DNA"/>
</dbReference>
<dbReference type="Proteomes" id="UP000006860">
    <property type="component" value="Chromosome"/>
</dbReference>
<evidence type="ECO:0000259" key="2">
    <source>
        <dbReference type="Pfam" id="PF00144"/>
    </source>
</evidence>
<keyword evidence="4" id="KW-1185">Reference proteome</keyword>
<dbReference type="STRING" id="756272.Plabr_2966"/>
<dbReference type="Pfam" id="PF00144">
    <property type="entry name" value="Beta-lactamase"/>
    <property type="match status" value="1"/>
</dbReference>
<gene>
    <name evidence="3" type="ordered locus">Plabr_2966</name>
</gene>
<evidence type="ECO:0000313" key="4">
    <source>
        <dbReference type="Proteomes" id="UP000006860"/>
    </source>
</evidence>
<protein>
    <submittedName>
        <fullName evidence="3">Beta-lactamase</fullName>
    </submittedName>
</protein>